<evidence type="ECO:0000313" key="3">
    <source>
        <dbReference type="Proteomes" id="UP001219525"/>
    </source>
</evidence>
<comment type="caution">
    <text evidence="2">The sequence shown here is derived from an EMBL/GenBank/DDBJ whole genome shotgun (WGS) entry which is preliminary data.</text>
</comment>
<evidence type="ECO:0000256" key="1">
    <source>
        <dbReference type="SAM" id="MobiDB-lite"/>
    </source>
</evidence>
<gene>
    <name evidence="2" type="ORF">GGX14DRAFT_361133</name>
</gene>
<feature type="compositionally biased region" description="Basic and acidic residues" evidence="1">
    <location>
        <begin position="251"/>
        <end position="272"/>
    </location>
</feature>
<feature type="compositionally biased region" description="Low complexity" evidence="1">
    <location>
        <begin position="209"/>
        <end position="218"/>
    </location>
</feature>
<dbReference type="GO" id="GO:0003677">
    <property type="term" value="F:DNA binding"/>
    <property type="evidence" value="ECO:0007669"/>
    <property type="project" value="TreeGrafter"/>
</dbReference>
<reference evidence="2" key="1">
    <citation type="submission" date="2023-03" db="EMBL/GenBank/DDBJ databases">
        <title>Massive genome expansion in bonnet fungi (Mycena s.s.) driven by repeated elements and novel gene families across ecological guilds.</title>
        <authorList>
            <consortium name="Lawrence Berkeley National Laboratory"/>
            <person name="Harder C.B."/>
            <person name="Miyauchi S."/>
            <person name="Viragh M."/>
            <person name="Kuo A."/>
            <person name="Thoen E."/>
            <person name="Andreopoulos B."/>
            <person name="Lu D."/>
            <person name="Skrede I."/>
            <person name="Drula E."/>
            <person name="Henrissat B."/>
            <person name="Morin E."/>
            <person name="Kohler A."/>
            <person name="Barry K."/>
            <person name="LaButti K."/>
            <person name="Morin E."/>
            <person name="Salamov A."/>
            <person name="Lipzen A."/>
            <person name="Mereny Z."/>
            <person name="Hegedus B."/>
            <person name="Baldrian P."/>
            <person name="Stursova M."/>
            <person name="Weitz H."/>
            <person name="Taylor A."/>
            <person name="Grigoriev I.V."/>
            <person name="Nagy L.G."/>
            <person name="Martin F."/>
            <person name="Kauserud H."/>
        </authorList>
    </citation>
    <scope>NUCLEOTIDE SEQUENCE</scope>
    <source>
        <strain evidence="2">9144</strain>
    </source>
</reference>
<sequence length="304" mass="34263">MQSPTCTNLRIRSPADVRIIFHAVLLDILPMVTRRLDSEERGLIVPGSVYVWEERGAQSEITGVGIERWTDGKGFHAGIRWGPSRVREGFLFYHEKPASHYVFPGGMYPSHRQHASHELLIKQTYTAFVDTPRGQRKWHLIAYFTEESIDRLNSIDDYPALATLKVPHGKYKSARSVKGRPDHIFNPDDSTDSGEFSHLQYVAYDPGVSSVSSRSSPSTPSPRFPRSLTWNGASPAERRQSSSEPRVLRGPGDDGGHTRNRSLPESHRDRESGFLAPLEYLETVTPPRRHPIDETALKLFRAGP</sequence>
<dbReference type="PANTHER" id="PTHR28027">
    <property type="entry name" value="TRANSCRIPTIONAL REGULATOR MIT1"/>
    <property type="match status" value="1"/>
</dbReference>
<dbReference type="AlphaFoldDB" id="A0AAD6YC45"/>
<accession>A0AAD6YC45</accession>
<proteinExistence type="predicted"/>
<name>A0AAD6YC45_9AGAR</name>
<keyword evidence="3" id="KW-1185">Reference proteome</keyword>
<dbReference type="Proteomes" id="UP001219525">
    <property type="component" value="Unassembled WGS sequence"/>
</dbReference>
<dbReference type="InterPro" id="IPR018608">
    <property type="entry name" value="Gti1/Pac2"/>
</dbReference>
<organism evidence="2 3">
    <name type="scientific">Mycena pura</name>
    <dbReference type="NCBI Taxonomy" id="153505"/>
    <lineage>
        <taxon>Eukaryota</taxon>
        <taxon>Fungi</taxon>
        <taxon>Dikarya</taxon>
        <taxon>Basidiomycota</taxon>
        <taxon>Agaricomycotina</taxon>
        <taxon>Agaricomycetes</taxon>
        <taxon>Agaricomycetidae</taxon>
        <taxon>Agaricales</taxon>
        <taxon>Marasmiineae</taxon>
        <taxon>Mycenaceae</taxon>
        <taxon>Mycena</taxon>
    </lineage>
</organism>
<feature type="region of interest" description="Disordered" evidence="1">
    <location>
        <begin position="170"/>
        <end position="192"/>
    </location>
</feature>
<evidence type="ECO:0000313" key="2">
    <source>
        <dbReference type="EMBL" id="KAJ7212966.1"/>
    </source>
</evidence>
<protein>
    <submittedName>
        <fullName evidence="2">Gti1/Pac2 family-domain-containing protein</fullName>
    </submittedName>
</protein>
<dbReference type="Pfam" id="PF09729">
    <property type="entry name" value="Gti1_Pac2"/>
    <property type="match status" value="1"/>
</dbReference>
<feature type="region of interest" description="Disordered" evidence="1">
    <location>
        <begin position="207"/>
        <end position="275"/>
    </location>
</feature>
<dbReference type="PANTHER" id="PTHR28027:SF1">
    <property type="entry name" value="CAMP INDEPENDENT REGULATORY PROTEIN (AFU_ORTHOLOGUE AFUA_3G09640)"/>
    <property type="match status" value="1"/>
</dbReference>
<dbReference type="EMBL" id="JARJCW010000022">
    <property type="protein sequence ID" value="KAJ7212966.1"/>
    <property type="molecule type" value="Genomic_DNA"/>
</dbReference>